<protein>
    <recommendedName>
        <fullName evidence="3">N-acetyltransferase domain-containing protein</fullName>
    </recommendedName>
</protein>
<keyword evidence="2" id="KW-1185">Reference proteome</keyword>
<evidence type="ECO:0008006" key="3">
    <source>
        <dbReference type="Google" id="ProtNLM"/>
    </source>
</evidence>
<name>F2JHD6_CELLD</name>
<evidence type="ECO:0000313" key="2">
    <source>
        <dbReference type="Proteomes" id="UP000008467"/>
    </source>
</evidence>
<dbReference type="STRING" id="642492.Clole_1308"/>
<sequence length="234" mass="27654">MANLKGSVVKQEALTKSDKEVMYALMDTFYDNITKDNFLKDLEEKDYCIVLRDETGHIWGFSTQKILHIPVGDTMMHGVFSGDTIIHKDYWGSMALFIEFAKFFFKFEEVYGEFYWFLICKGYKTYKLLPTFFNTFYPNYKLVTPASIKEKMDAYGMYCYPEDYDPQTGVICYKQQKDRLKEHVADITEDKLKDEHIAYFVKHNPEYIKGNDIVCITRLSKDNLSKRAVRFLFQ</sequence>
<gene>
    <name evidence="1" type="ordered locus">Clole_1308</name>
</gene>
<dbReference type="HOGENOM" id="CLU_088154_0_0_9"/>
<dbReference type="eggNOG" id="ENOG502Z8UT">
    <property type="taxonomic scope" value="Bacteria"/>
</dbReference>
<reference evidence="1 2" key="1">
    <citation type="journal article" date="2011" name="J. Bacteriol.">
        <title>Complete genome sequence of the cellulose-degrading bacterium Cellulosilyticum lentocellum.</title>
        <authorList>
            <consortium name="US DOE Joint Genome Institute"/>
            <person name="Miller D.A."/>
            <person name="Suen G."/>
            <person name="Bruce D."/>
            <person name="Copeland A."/>
            <person name="Cheng J.F."/>
            <person name="Detter C."/>
            <person name="Goodwin L.A."/>
            <person name="Han C.S."/>
            <person name="Hauser L.J."/>
            <person name="Land M.L."/>
            <person name="Lapidus A."/>
            <person name="Lucas S."/>
            <person name="Meincke L."/>
            <person name="Pitluck S."/>
            <person name="Tapia R."/>
            <person name="Teshima H."/>
            <person name="Woyke T."/>
            <person name="Fox B.G."/>
            <person name="Angert E.R."/>
            <person name="Currie C.R."/>
        </authorList>
    </citation>
    <scope>NUCLEOTIDE SEQUENCE [LARGE SCALE GENOMIC DNA]</scope>
    <source>
        <strain evidence="2">ATCC 49066 / DSM 5427 / NCIMB 11756 / RHM5</strain>
    </source>
</reference>
<dbReference type="AlphaFoldDB" id="F2JHD6"/>
<evidence type="ECO:0000313" key="1">
    <source>
        <dbReference type="EMBL" id="ADZ83034.1"/>
    </source>
</evidence>
<organism evidence="1 2">
    <name type="scientific">Cellulosilyticum lentocellum (strain ATCC 49066 / DSM 5427 / NCIMB 11756 / RHM5)</name>
    <name type="common">Clostridium lentocellum</name>
    <dbReference type="NCBI Taxonomy" id="642492"/>
    <lineage>
        <taxon>Bacteria</taxon>
        <taxon>Bacillati</taxon>
        <taxon>Bacillota</taxon>
        <taxon>Clostridia</taxon>
        <taxon>Lachnospirales</taxon>
        <taxon>Cellulosilyticaceae</taxon>
        <taxon>Cellulosilyticum</taxon>
    </lineage>
</organism>
<proteinExistence type="predicted"/>
<dbReference type="Proteomes" id="UP000008467">
    <property type="component" value="Chromosome"/>
</dbReference>
<dbReference type="EMBL" id="CP002582">
    <property type="protein sequence ID" value="ADZ83034.1"/>
    <property type="molecule type" value="Genomic_DNA"/>
</dbReference>
<dbReference type="RefSeq" id="WP_013656333.1">
    <property type="nucleotide sequence ID" value="NC_015275.1"/>
</dbReference>
<accession>F2JHD6</accession>
<dbReference type="KEGG" id="cle:Clole_1308"/>